<dbReference type="AlphaFoldDB" id="A0AAU9R746"/>
<keyword evidence="1" id="KW-0479">Metal-binding</keyword>
<dbReference type="GO" id="GO:0008270">
    <property type="term" value="F:zinc ion binding"/>
    <property type="evidence" value="ECO:0007669"/>
    <property type="project" value="UniProtKB-KW"/>
</dbReference>
<evidence type="ECO:0000256" key="3">
    <source>
        <dbReference type="ARBA" id="ARBA00022833"/>
    </source>
</evidence>
<feature type="coiled-coil region" evidence="5">
    <location>
        <begin position="141"/>
        <end position="226"/>
    </location>
</feature>
<reference evidence="7 8" key="1">
    <citation type="submission" date="2022-03" db="EMBL/GenBank/DDBJ databases">
        <authorList>
            <person name="Nunn A."/>
            <person name="Chopra R."/>
            <person name="Nunn A."/>
            <person name="Contreras Garrido A."/>
        </authorList>
    </citation>
    <scope>NUCLEOTIDE SEQUENCE [LARGE SCALE GENOMIC DNA]</scope>
</reference>
<dbReference type="PANTHER" id="PTHR42647">
    <property type="entry name" value="SBP (S-RIBONUCLEASE BINDING PROTEIN) FAMILY PROTEIN"/>
    <property type="match status" value="1"/>
</dbReference>
<dbReference type="Pfam" id="PF13920">
    <property type="entry name" value="zf-C3HC4_3"/>
    <property type="match status" value="1"/>
</dbReference>
<evidence type="ECO:0000313" key="8">
    <source>
        <dbReference type="Proteomes" id="UP000836841"/>
    </source>
</evidence>
<dbReference type="Proteomes" id="UP000836841">
    <property type="component" value="Chromosome 1"/>
</dbReference>
<dbReference type="PIRSF" id="PIRSF036836">
    <property type="entry name" value="RNase_bind_SBP1"/>
    <property type="match status" value="1"/>
</dbReference>
<evidence type="ECO:0000256" key="1">
    <source>
        <dbReference type="ARBA" id="ARBA00022723"/>
    </source>
</evidence>
<keyword evidence="5" id="KW-0175">Coiled coil</keyword>
<evidence type="ECO:0000256" key="4">
    <source>
        <dbReference type="PROSITE-ProRule" id="PRU00175"/>
    </source>
</evidence>
<evidence type="ECO:0000313" key="7">
    <source>
        <dbReference type="EMBL" id="CAH2035010.1"/>
    </source>
</evidence>
<dbReference type="EMBL" id="OU466857">
    <property type="protein sequence ID" value="CAH2035010.1"/>
    <property type="molecule type" value="Genomic_DNA"/>
</dbReference>
<keyword evidence="2 4" id="KW-0863">Zinc-finger</keyword>
<keyword evidence="3" id="KW-0862">Zinc</keyword>
<sequence length="325" mass="36772">MAVQAQHHSSNLIFLNHRNGEEEEQDFSLRSQAGEFLDQTNMLMFNNGSNQRKRGREANNLQFPLQSQFPQVIDLSLLHNHHHHSPSNMVYTGLRLSSGEDQIQNISNSFQQNSHHHRNLVFTSSDDVVAAHINIQSEELKEFLHTQAEELRRTLAEKRRMHYKALICAVEEPVIRKLREKEAEIEIATRLHNELEARDAQLRAEAQAWQARARAQETAAASLQAQLHQAVNIRRGGGVSAQVSRGAEEEPLCVAGISGLDDAESAYVDPERMRRPRCKGCRKREATVVMLPCRHLSICPECDRTALVCPLCLTLRNSSVEAILC</sequence>
<protein>
    <recommendedName>
        <fullName evidence="6">RING-type domain-containing protein</fullName>
    </recommendedName>
</protein>
<gene>
    <name evidence="7" type="ORF">TAV2_LOCUS1936</name>
</gene>
<evidence type="ECO:0000256" key="5">
    <source>
        <dbReference type="SAM" id="Coils"/>
    </source>
</evidence>
<dbReference type="PANTHER" id="PTHR42647:SF5">
    <property type="entry name" value="SBP (S-RIBONUCLEASE BINDING PROTEIN) FAMILY PROTEIN"/>
    <property type="match status" value="1"/>
</dbReference>
<evidence type="ECO:0000259" key="6">
    <source>
        <dbReference type="PROSITE" id="PS50089"/>
    </source>
</evidence>
<dbReference type="FunFam" id="3.30.40.10:FF:000239">
    <property type="entry name" value="probable BOI-related E3 ubiquitin-protein ligase 2"/>
    <property type="match status" value="1"/>
</dbReference>
<feature type="domain" description="RING-type" evidence="6">
    <location>
        <begin position="278"/>
        <end position="312"/>
    </location>
</feature>
<dbReference type="Gene3D" id="3.30.40.10">
    <property type="entry name" value="Zinc/RING finger domain, C3HC4 (zinc finger)"/>
    <property type="match status" value="1"/>
</dbReference>
<dbReference type="GO" id="GO:0004842">
    <property type="term" value="F:ubiquitin-protein transferase activity"/>
    <property type="evidence" value="ECO:0007669"/>
    <property type="project" value="TreeGrafter"/>
</dbReference>
<organism evidence="7 8">
    <name type="scientific">Thlaspi arvense</name>
    <name type="common">Field penny-cress</name>
    <dbReference type="NCBI Taxonomy" id="13288"/>
    <lineage>
        <taxon>Eukaryota</taxon>
        <taxon>Viridiplantae</taxon>
        <taxon>Streptophyta</taxon>
        <taxon>Embryophyta</taxon>
        <taxon>Tracheophyta</taxon>
        <taxon>Spermatophyta</taxon>
        <taxon>Magnoliopsida</taxon>
        <taxon>eudicotyledons</taxon>
        <taxon>Gunneridae</taxon>
        <taxon>Pentapetalae</taxon>
        <taxon>rosids</taxon>
        <taxon>malvids</taxon>
        <taxon>Brassicales</taxon>
        <taxon>Brassicaceae</taxon>
        <taxon>Thlaspideae</taxon>
        <taxon>Thlaspi</taxon>
    </lineage>
</organism>
<dbReference type="PROSITE" id="PS50089">
    <property type="entry name" value="ZF_RING_2"/>
    <property type="match status" value="1"/>
</dbReference>
<dbReference type="InterPro" id="IPR013083">
    <property type="entry name" value="Znf_RING/FYVE/PHD"/>
</dbReference>
<name>A0AAU9R746_THLAR</name>
<accession>A0AAU9R746</accession>
<keyword evidence="8" id="KW-1185">Reference proteome</keyword>
<evidence type="ECO:0000256" key="2">
    <source>
        <dbReference type="ARBA" id="ARBA00022771"/>
    </source>
</evidence>
<dbReference type="InterPro" id="IPR001841">
    <property type="entry name" value="Znf_RING"/>
</dbReference>
<proteinExistence type="predicted"/>